<dbReference type="RefSeq" id="WP_021246793.1">
    <property type="nucleotide sequence ID" value="NZ_JACIIY010000054.1"/>
</dbReference>
<protein>
    <submittedName>
        <fullName evidence="3">Na+/melibiose symporter-like transporter</fullName>
    </submittedName>
</protein>
<dbReference type="EMBL" id="VLKK01000040">
    <property type="protein sequence ID" value="TWH87542.1"/>
    <property type="molecule type" value="Genomic_DNA"/>
</dbReference>
<feature type="transmembrane region" description="Helical" evidence="2">
    <location>
        <begin position="321"/>
        <end position="341"/>
    </location>
</feature>
<accession>A0A562JWH3</accession>
<evidence type="ECO:0000313" key="3">
    <source>
        <dbReference type="EMBL" id="TWH87542.1"/>
    </source>
</evidence>
<feature type="transmembrane region" description="Helical" evidence="2">
    <location>
        <begin position="117"/>
        <end position="137"/>
    </location>
</feature>
<dbReference type="GO" id="GO:0005886">
    <property type="term" value="C:plasma membrane"/>
    <property type="evidence" value="ECO:0007669"/>
    <property type="project" value="TreeGrafter"/>
</dbReference>
<feature type="transmembrane region" description="Helical" evidence="2">
    <location>
        <begin position="362"/>
        <end position="385"/>
    </location>
</feature>
<evidence type="ECO:0000256" key="2">
    <source>
        <dbReference type="SAM" id="Phobius"/>
    </source>
</evidence>
<dbReference type="AlphaFoldDB" id="A0A562JWH3"/>
<reference evidence="3 4" key="1">
    <citation type="journal article" date="2015" name="Stand. Genomic Sci.">
        <title>Genomic Encyclopedia of Bacterial and Archaeal Type Strains, Phase III: the genomes of soil and plant-associated and newly described type strains.</title>
        <authorList>
            <person name="Whitman W.B."/>
            <person name="Woyke T."/>
            <person name="Klenk H.P."/>
            <person name="Zhou Y."/>
            <person name="Lilburn T.G."/>
            <person name="Beck B.J."/>
            <person name="De Vos P."/>
            <person name="Vandamme P."/>
            <person name="Eisen J.A."/>
            <person name="Garrity G."/>
            <person name="Hugenholtz P."/>
            <person name="Kyrpides N.C."/>
        </authorList>
    </citation>
    <scope>NUCLEOTIDE SEQUENCE [LARGE SCALE GENOMIC DNA]</scope>
    <source>
        <strain evidence="3 4">CGMCC 1.7748</strain>
    </source>
</reference>
<feature type="transmembrane region" description="Helical" evidence="2">
    <location>
        <begin position="149"/>
        <end position="167"/>
    </location>
</feature>
<comment type="similarity">
    <text evidence="1">Belongs to the sodium:galactoside symporter (TC 2.A.2) family.</text>
</comment>
<dbReference type="GO" id="GO:0015293">
    <property type="term" value="F:symporter activity"/>
    <property type="evidence" value="ECO:0007669"/>
    <property type="project" value="InterPro"/>
</dbReference>
<proteinExistence type="inferred from homology"/>
<dbReference type="Proteomes" id="UP000316624">
    <property type="component" value="Unassembled WGS sequence"/>
</dbReference>
<dbReference type="Gene3D" id="1.20.1250.20">
    <property type="entry name" value="MFS general substrate transporter like domains"/>
    <property type="match status" value="2"/>
</dbReference>
<dbReference type="InterPro" id="IPR036259">
    <property type="entry name" value="MFS_trans_sf"/>
</dbReference>
<feature type="transmembrane region" description="Helical" evidence="2">
    <location>
        <begin position="405"/>
        <end position="432"/>
    </location>
</feature>
<feature type="transmembrane region" description="Helical" evidence="2">
    <location>
        <begin position="187"/>
        <end position="205"/>
    </location>
</feature>
<keyword evidence="4" id="KW-1185">Reference proteome</keyword>
<name>A0A562JWH3_SPHWJ</name>
<gene>
    <name evidence="3" type="ORF">IQ35_03960</name>
</gene>
<feature type="transmembrane region" description="Helical" evidence="2">
    <location>
        <begin position="14"/>
        <end position="37"/>
    </location>
</feature>
<dbReference type="PANTHER" id="PTHR11328:SF24">
    <property type="entry name" value="MAJOR FACILITATOR SUPERFAMILY (MFS) PROFILE DOMAIN-CONTAINING PROTEIN"/>
    <property type="match status" value="1"/>
</dbReference>
<feature type="transmembrane region" description="Helical" evidence="2">
    <location>
        <begin position="268"/>
        <end position="288"/>
    </location>
</feature>
<evidence type="ECO:0000313" key="4">
    <source>
        <dbReference type="Proteomes" id="UP000316624"/>
    </source>
</evidence>
<evidence type="ECO:0000256" key="1">
    <source>
        <dbReference type="ARBA" id="ARBA00009617"/>
    </source>
</evidence>
<feature type="transmembrane region" description="Helical" evidence="2">
    <location>
        <begin position="297"/>
        <end position="315"/>
    </location>
</feature>
<dbReference type="PANTHER" id="PTHR11328">
    <property type="entry name" value="MAJOR FACILITATOR SUPERFAMILY DOMAIN-CONTAINING PROTEIN"/>
    <property type="match status" value="1"/>
</dbReference>
<feature type="transmembrane region" description="Helical" evidence="2">
    <location>
        <begin position="234"/>
        <end position="256"/>
    </location>
</feature>
<dbReference type="SUPFAM" id="SSF103473">
    <property type="entry name" value="MFS general substrate transporter"/>
    <property type="match status" value="1"/>
</dbReference>
<comment type="caution">
    <text evidence="3">The sequence shown here is derived from an EMBL/GenBank/DDBJ whole genome shotgun (WGS) entry which is preliminary data.</text>
</comment>
<dbReference type="GO" id="GO:0008643">
    <property type="term" value="P:carbohydrate transport"/>
    <property type="evidence" value="ECO:0007669"/>
    <property type="project" value="InterPro"/>
</dbReference>
<feature type="transmembrane region" description="Helical" evidence="2">
    <location>
        <begin position="87"/>
        <end position="105"/>
    </location>
</feature>
<keyword evidence="2" id="KW-1133">Transmembrane helix</keyword>
<organism evidence="3 4">
    <name type="scientific">Sphingobium wenxiniae (strain DSM 21828 / CGMCC 1.7748 / JZ-1)</name>
    <dbReference type="NCBI Taxonomy" id="595605"/>
    <lineage>
        <taxon>Bacteria</taxon>
        <taxon>Pseudomonadati</taxon>
        <taxon>Pseudomonadota</taxon>
        <taxon>Alphaproteobacteria</taxon>
        <taxon>Sphingomonadales</taxon>
        <taxon>Sphingomonadaceae</taxon>
        <taxon>Sphingobium</taxon>
    </lineage>
</organism>
<keyword evidence="2" id="KW-0812">Transmembrane</keyword>
<dbReference type="Pfam" id="PF13347">
    <property type="entry name" value="MFS_2"/>
    <property type="match status" value="1"/>
</dbReference>
<keyword evidence="2" id="KW-0472">Membrane</keyword>
<sequence length="450" mass="48373">MSSTQQPRQGLPKYILAALAGPSISLSALSLPLVVYLPEFYSGELGLDLSLVGSIFMVVRLLDIGFDPVIGGIMDRTKGRFGRYRPWLLAGTPMIMLGMGMLFGASPGVGPAYLTGWLLLAYAGWSILSLAQLSLAANISPDYHERSRIYAWWQAAFMVGMMISMLLPKIVSELGYHGASAGMRAMSWLVILTAPIMVGIMIIAVKERPAGGTQHGSDLRSYFGLLRHTIVRRLLATELLLGLAGGTTSTLGLFFYTRVMDIGRADTGLVFIAHFAVGLCGTPLWSWLANRIGKHKALAVAALLYAIFQFLYLAAPSGSLAGLLTVAAISGIPYGAIALLPRAMMADISDFERLNTGAERTGLLFALLIGTWKIGQALSVGLMFLSLDFINFNPAPGALNGSSSLLGLMTLYIALPALLSLLAAVTILRYPLTAERHAHIRKELEARERA</sequence>
<dbReference type="InterPro" id="IPR039672">
    <property type="entry name" value="MFS_2"/>
</dbReference>